<evidence type="ECO:0000313" key="7">
    <source>
        <dbReference type="EMBL" id="BAV96335.1"/>
    </source>
</evidence>
<keyword evidence="3 7" id="KW-0378">Hydrolase</keyword>
<accession>A0AAU9AKZ1</accession>
<dbReference type="SMART" id="SM00644">
    <property type="entry name" value="Ami_2"/>
    <property type="match status" value="1"/>
</dbReference>
<dbReference type="Gene3D" id="3.40.80.10">
    <property type="entry name" value="Peptidoglycan recognition protein-like"/>
    <property type="match status" value="1"/>
</dbReference>
<evidence type="ECO:0000256" key="1">
    <source>
        <dbReference type="ARBA" id="ARBA00001561"/>
    </source>
</evidence>
<keyword evidence="5" id="KW-0732">Signal</keyword>
<gene>
    <name evidence="7" type="ORF">LEN_0848</name>
</gene>
<name>A0AAU9AKZ1_LYSEN</name>
<sequence>MNLRRLPSLGAVALALVLAGCASAPPHNPLAQWRGSPNFNERRAQLIVLHHTQMESVGEALRTLQTANSQGKVSAHYLIGEDGRIYQLVAEERRAWHAGAGRWGDVSDLNSASIGIELDNDGSEPFAEAQIQSLLRLLADLTKRLGLPPQAILAHGDLAPERKSDPSVQFPWKRLADAGFGLWPREPLAAPPPGFDPWAALRLVGYDLRDPGAALAAFHRRFRGNEARDWQPGDAEVLYDLQRQLVALPEGAPPPLPAPPLR</sequence>
<evidence type="ECO:0000259" key="6">
    <source>
        <dbReference type="SMART" id="SM00644"/>
    </source>
</evidence>
<organism evidence="7 8">
    <name type="scientific">Lysobacter enzymogenes</name>
    <dbReference type="NCBI Taxonomy" id="69"/>
    <lineage>
        <taxon>Bacteria</taxon>
        <taxon>Pseudomonadati</taxon>
        <taxon>Pseudomonadota</taxon>
        <taxon>Gammaproteobacteria</taxon>
        <taxon>Lysobacterales</taxon>
        <taxon>Lysobacteraceae</taxon>
        <taxon>Lysobacter</taxon>
    </lineage>
</organism>
<evidence type="ECO:0000256" key="2">
    <source>
        <dbReference type="ARBA" id="ARBA00011901"/>
    </source>
</evidence>
<evidence type="ECO:0000256" key="4">
    <source>
        <dbReference type="ARBA" id="ARBA00023316"/>
    </source>
</evidence>
<evidence type="ECO:0000256" key="3">
    <source>
        <dbReference type="ARBA" id="ARBA00022801"/>
    </source>
</evidence>
<dbReference type="CDD" id="cd06583">
    <property type="entry name" value="PGRP"/>
    <property type="match status" value="1"/>
</dbReference>
<dbReference type="InterPro" id="IPR002502">
    <property type="entry name" value="Amidase_domain"/>
</dbReference>
<dbReference type="AlphaFoldDB" id="A0AAU9AKZ1"/>
<dbReference type="GeneID" id="83062741"/>
<comment type="catalytic activity">
    <reaction evidence="1">
        <text>Hydrolyzes the link between N-acetylmuramoyl residues and L-amino acid residues in certain cell-wall glycopeptides.</text>
        <dbReference type="EC" id="3.5.1.28"/>
    </reaction>
</comment>
<dbReference type="Proteomes" id="UP000218824">
    <property type="component" value="Chromosome"/>
</dbReference>
<dbReference type="Pfam" id="PF01510">
    <property type="entry name" value="Amidase_2"/>
    <property type="match status" value="1"/>
</dbReference>
<reference evidence="7 8" key="1">
    <citation type="journal article" date="2017" name="DNA Res.">
        <title>Complete genome sequence and expression profile of the commercial lytic enzyme producer Lysobacter enzymogenes M497-1.</title>
        <authorList>
            <person name="Takami H."/>
            <person name="Toyoda A."/>
            <person name="Uchiyama I."/>
            <person name="Itoh T."/>
            <person name="Takaki Y."/>
            <person name="Arai W."/>
            <person name="Nishi S."/>
            <person name="Kawai M."/>
            <person name="Shinya K."/>
            <person name="Ikeda H."/>
        </authorList>
    </citation>
    <scope>NUCLEOTIDE SEQUENCE [LARGE SCALE GENOMIC DNA]</scope>
    <source>
        <strain evidence="7 8">M497-1</strain>
    </source>
</reference>
<dbReference type="PANTHER" id="PTHR30417">
    <property type="entry name" value="N-ACETYLMURAMOYL-L-ALANINE AMIDASE AMID"/>
    <property type="match status" value="1"/>
</dbReference>
<dbReference type="GO" id="GO:0019867">
    <property type="term" value="C:outer membrane"/>
    <property type="evidence" value="ECO:0007669"/>
    <property type="project" value="TreeGrafter"/>
</dbReference>
<dbReference type="GO" id="GO:0009253">
    <property type="term" value="P:peptidoglycan catabolic process"/>
    <property type="evidence" value="ECO:0007669"/>
    <property type="project" value="InterPro"/>
</dbReference>
<dbReference type="RefSeq" id="WP_096376777.1">
    <property type="nucleotide sequence ID" value="NZ_AP014940.1"/>
</dbReference>
<dbReference type="KEGG" id="lem:LEN_0848"/>
<dbReference type="PANTHER" id="PTHR30417:SF1">
    <property type="entry name" value="N-ACETYLMURAMOYL-L-ALANINE AMIDASE AMID"/>
    <property type="match status" value="1"/>
</dbReference>
<dbReference type="SUPFAM" id="SSF55846">
    <property type="entry name" value="N-acetylmuramoyl-L-alanine amidase-like"/>
    <property type="match status" value="1"/>
</dbReference>
<dbReference type="EC" id="3.5.1.28" evidence="2"/>
<dbReference type="GO" id="GO:0009254">
    <property type="term" value="P:peptidoglycan turnover"/>
    <property type="evidence" value="ECO:0007669"/>
    <property type="project" value="TreeGrafter"/>
</dbReference>
<feature type="signal peptide" evidence="5">
    <location>
        <begin position="1"/>
        <end position="24"/>
    </location>
</feature>
<feature type="domain" description="N-acetylmuramoyl-L-alanine amidase" evidence="6">
    <location>
        <begin position="34"/>
        <end position="167"/>
    </location>
</feature>
<keyword evidence="4" id="KW-0961">Cell wall biogenesis/degradation</keyword>
<dbReference type="EMBL" id="AP014940">
    <property type="protein sequence ID" value="BAV96335.1"/>
    <property type="molecule type" value="Genomic_DNA"/>
</dbReference>
<dbReference type="InterPro" id="IPR036505">
    <property type="entry name" value="Amidase/PGRP_sf"/>
</dbReference>
<dbReference type="GO" id="GO:0071555">
    <property type="term" value="P:cell wall organization"/>
    <property type="evidence" value="ECO:0007669"/>
    <property type="project" value="UniProtKB-KW"/>
</dbReference>
<dbReference type="GO" id="GO:0008745">
    <property type="term" value="F:N-acetylmuramoyl-L-alanine amidase activity"/>
    <property type="evidence" value="ECO:0007669"/>
    <property type="project" value="UniProtKB-EC"/>
</dbReference>
<evidence type="ECO:0000256" key="5">
    <source>
        <dbReference type="SAM" id="SignalP"/>
    </source>
</evidence>
<dbReference type="InterPro" id="IPR051206">
    <property type="entry name" value="NAMLAA_amidase_2"/>
</dbReference>
<feature type="chain" id="PRO_5043381201" description="N-acetylmuramoyl-L-alanine amidase" evidence="5">
    <location>
        <begin position="25"/>
        <end position="262"/>
    </location>
</feature>
<dbReference type="PROSITE" id="PS51257">
    <property type="entry name" value="PROKAR_LIPOPROTEIN"/>
    <property type="match status" value="1"/>
</dbReference>
<evidence type="ECO:0000313" key="8">
    <source>
        <dbReference type="Proteomes" id="UP000218824"/>
    </source>
</evidence>
<protein>
    <recommendedName>
        <fullName evidence="2">N-acetylmuramoyl-L-alanine amidase</fullName>
        <ecNumber evidence="2">3.5.1.28</ecNumber>
    </recommendedName>
</protein>
<proteinExistence type="predicted"/>